<dbReference type="AlphaFoldDB" id="A0AB39SBN8"/>
<reference evidence="2" key="1">
    <citation type="submission" date="2024-07" db="EMBL/GenBank/DDBJ databases">
        <authorList>
            <person name="Yu S.T."/>
        </authorList>
    </citation>
    <scope>NUCLEOTIDE SEQUENCE</scope>
    <source>
        <strain evidence="2">R35</strain>
    </source>
</reference>
<feature type="transmembrane region" description="Helical" evidence="1">
    <location>
        <begin position="213"/>
        <end position="230"/>
    </location>
</feature>
<dbReference type="RefSeq" id="WP_369260436.1">
    <property type="nucleotide sequence ID" value="NZ_CP163440.1"/>
</dbReference>
<gene>
    <name evidence="2" type="ORF">AB5J50_24035</name>
</gene>
<name>A0AB39SBN8_9ACTN</name>
<keyword evidence="1" id="KW-0812">Transmembrane</keyword>
<evidence type="ECO:0000256" key="1">
    <source>
        <dbReference type="SAM" id="Phobius"/>
    </source>
</evidence>
<proteinExistence type="predicted"/>
<organism evidence="2">
    <name type="scientific">Streptomyces sp. R35</name>
    <dbReference type="NCBI Taxonomy" id="3238630"/>
    <lineage>
        <taxon>Bacteria</taxon>
        <taxon>Bacillati</taxon>
        <taxon>Actinomycetota</taxon>
        <taxon>Actinomycetes</taxon>
        <taxon>Kitasatosporales</taxon>
        <taxon>Streptomycetaceae</taxon>
        <taxon>Streptomyces</taxon>
    </lineage>
</organism>
<keyword evidence="1" id="KW-1133">Transmembrane helix</keyword>
<accession>A0AB39SBN8</accession>
<evidence type="ECO:0000313" key="2">
    <source>
        <dbReference type="EMBL" id="XDQ63651.1"/>
    </source>
</evidence>
<dbReference type="EMBL" id="CP163440">
    <property type="protein sequence ID" value="XDQ63651.1"/>
    <property type="molecule type" value="Genomic_DNA"/>
</dbReference>
<feature type="transmembrane region" description="Helical" evidence="1">
    <location>
        <begin position="98"/>
        <end position="116"/>
    </location>
</feature>
<feature type="transmembrane region" description="Helical" evidence="1">
    <location>
        <begin position="34"/>
        <end position="53"/>
    </location>
</feature>
<feature type="transmembrane region" description="Helical" evidence="1">
    <location>
        <begin position="309"/>
        <end position="330"/>
    </location>
</feature>
<feature type="transmembrane region" description="Helical" evidence="1">
    <location>
        <begin position="187"/>
        <end position="206"/>
    </location>
</feature>
<protein>
    <recommendedName>
        <fullName evidence="3">ABC transporter</fullName>
    </recommendedName>
</protein>
<keyword evidence="1" id="KW-0472">Membrane</keyword>
<evidence type="ECO:0008006" key="3">
    <source>
        <dbReference type="Google" id="ProtNLM"/>
    </source>
</evidence>
<sequence length="335" mass="35568">MTAATAAPQLARRALPFVPRGTARAVLRVHRTALWAWWALVAAASAGLLWAYWLGTDAVRELSHRVSSCAADTSCVDSTLDSPTYEFYDTVTSLATSAVAYLPYLVAAWAGATLVARELESGTSALAWTQSVPPVRWLAAKLAVPAALVTAGTSVLVLLHRLMWSDARDILGQDWYLSDAYRSNGPVAVGAALCALAVGALAGLLVRRTLPALGLAVVVTLAVQNLGDLYRDSLWPAVTVTGSAASNLPSTALQLEHGVVLTSGKRIGNDLACVDNDTAVDLKRCMSKNGISDLWATYHPKSHFWPLQLVETGILLAAAALATAAAFWLLRRRTP</sequence>
<feature type="transmembrane region" description="Helical" evidence="1">
    <location>
        <begin position="137"/>
        <end position="159"/>
    </location>
</feature>